<comment type="caution">
    <text evidence="2">The sequence shown here is derived from an EMBL/GenBank/DDBJ whole genome shotgun (WGS) entry which is preliminary data.</text>
</comment>
<dbReference type="InterPro" id="IPR001279">
    <property type="entry name" value="Metallo-B-lactamas"/>
</dbReference>
<dbReference type="EMBL" id="BATA01000046">
    <property type="protein sequence ID" value="GAD53054.1"/>
    <property type="molecule type" value="Genomic_DNA"/>
</dbReference>
<gene>
    <name evidence="2" type="ORF">MBEHAL_1814</name>
</gene>
<dbReference type="PANTHER" id="PTHR42951">
    <property type="entry name" value="METALLO-BETA-LACTAMASE DOMAIN-CONTAINING"/>
    <property type="match status" value="1"/>
</dbReference>
<reference evidence="2 3" key="1">
    <citation type="submission" date="2013-09" db="EMBL/GenBank/DDBJ databases">
        <title>Whole genome sequencing of Halarchaeum acidiphilum strain MH1-52-1.</title>
        <authorList>
            <person name="Shimane Y."/>
            <person name="Minegishi H."/>
            <person name="Nishi S."/>
            <person name="Echigo A."/>
            <person name="Shuto A."/>
            <person name="Konishi M."/>
            <person name="Ito T."/>
            <person name="Ohkuma M."/>
            <person name="Ohta Y."/>
            <person name="Nagano Y."/>
            <person name="Tsubouchi T."/>
            <person name="Mori K."/>
            <person name="Usui K."/>
            <person name="Kamekura M."/>
            <person name="Usami R."/>
            <person name="Takaki Y."/>
            <person name="Hatada Y."/>
        </authorList>
    </citation>
    <scope>NUCLEOTIDE SEQUENCE [LARGE SCALE GENOMIC DNA]</scope>
    <source>
        <strain evidence="2 3">JCM 16109</strain>
    </source>
</reference>
<protein>
    <submittedName>
        <fullName evidence="2">Beta-lactamase related protein</fullName>
    </submittedName>
</protein>
<keyword evidence="3" id="KW-1185">Reference proteome</keyword>
<dbReference type="AlphaFoldDB" id="U3A5W7"/>
<dbReference type="Pfam" id="PF00753">
    <property type="entry name" value="Lactamase_B"/>
    <property type="match status" value="1"/>
</dbReference>
<dbReference type="Proteomes" id="UP000016986">
    <property type="component" value="Unassembled WGS sequence"/>
</dbReference>
<dbReference type="InterPro" id="IPR050855">
    <property type="entry name" value="NDM-1-like"/>
</dbReference>
<dbReference type="PANTHER" id="PTHR42951:SF4">
    <property type="entry name" value="ACYL-COENZYME A THIOESTERASE MBLAC2"/>
    <property type="match status" value="1"/>
</dbReference>
<dbReference type="eggNOG" id="arCOG00505">
    <property type="taxonomic scope" value="Archaea"/>
</dbReference>
<evidence type="ECO:0000313" key="2">
    <source>
        <dbReference type="EMBL" id="GAD53054.1"/>
    </source>
</evidence>
<organism evidence="2 3">
    <name type="scientific">Halarchaeum acidiphilum MH1-52-1</name>
    <dbReference type="NCBI Taxonomy" id="1261545"/>
    <lineage>
        <taxon>Archaea</taxon>
        <taxon>Methanobacteriati</taxon>
        <taxon>Methanobacteriota</taxon>
        <taxon>Stenosarchaea group</taxon>
        <taxon>Halobacteria</taxon>
        <taxon>Halobacteriales</taxon>
        <taxon>Halobacteriaceae</taxon>
    </lineage>
</organism>
<evidence type="ECO:0000259" key="1">
    <source>
        <dbReference type="SMART" id="SM00849"/>
    </source>
</evidence>
<accession>U3A5W7</accession>
<dbReference type="InterPro" id="IPR037482">
    <property type="entry name" value="ST1585_MBL-fold"/>
</dbReference>
<feature type="domain" description="Metallo-beta-lactamase" evidence="1">
    <location>
        <begin position="32"/>
        <end position="230"/>
    </location>
</feature>
<dbReference type="SUPFAM" id="SSF56281">
    <property type="entry name" value="Metallo-hydrolase/oxidoreductase"/>
    <property type="match status" value="1"/>
</dbReference>
<proteinExistence type="predicted"/>
<evidence type="ECO:0000313" key="3">
    <source>
        <dbReference type="Proteomes" id="UP000016986"/>
    </source>
</evidence>
<sequence length="308" mass="33198">MAPGDMSPGDVATVESCTDVHYVDTGMYDTPGYGAVYVLDAERPAVLDTGIGTHHERVLDALDRVGIARADLDAIVCSHVHLDHAGGAGHLAEACPNADVYVHEIGAPHLVDPSDLVAGTKRAVGDQWRYYVDPEPVPEGRVVELADGDEIDLGDRTLTAHHAPGHAPHQVVLEDDRDGFVHAADAAGIWVPELGDVRETSPPPNFDLDDCLDDVATIRDLDPDVLLYPHFGPVSEGVDAVLDDYATTLTEWVDRVREKRAELDDDEAVESYFAERTDLDAVWPAHKAAEEVAMNVRGALVALDRGNA</sequence>
<dbReference type="CDD" id="cd07726">
    <property type="entry name" value="ST1585-like_MBL-fold"/>
    <property type="match status" value="1"/>
</dbReference>
<dbReference type="Gene3D" id="3.60.15.10">
    <property type="entry name" value="Ribonuclease Z/Hydroxyacylglutathione hydrolase-like"/>
    <property type="match status" value="1"/>
</dbReference>
<dbReference type="SMART" id="SM00849">
    <property type="entry name" value="Lactamase_B"/>
    <property type="match status" value="1"/>
</dbReference>
<dbReference type="InterPro" id="IPR036866">
    <property type="entry name" value="RibonucZ/Hydroxyglut_hydro"/>
</dbReference>
<name>U3A5W7_9EURY</name>